<dbReference type="EMBL" id="FLUQ01000004">
    <property type="protein sequence ID" value="SBW08534.1"/>
    <property type="molecule type" value="Genomic_DNA"/>
</dbReference>
<organism evidence="1">
    <name type="scientific">uncultured delta proteobacterium</name>
    <dbReference type="NCBI Taxonomy" id="34034"/>
    <lineage>
        <taxon>Bacteria</taxon>
        <taxon>Deltaproteobacteria</taxon>
        <taxon>environmental samples</taxon>
    </lineage>
</organism>
<gene>
    <name evidence="1" type="ORF">KL86DPRO_40123</name>
</gene>
<sequence length="307" mass="34069">MTTIEKKAATYDDVEIGREITREFHCTPHWCRAYRFATEDDSLLFDPLRNPAAYVPPGAIIADLFVLFLQAYDHAKTTVLHQREEIWCLKPVPIGAVLRFSGRFTSKYVKREKGYAVFDAEAYDNAGDMVLRQRSVFMMPVKPGTETADGMEIPPSVRVEGVTPEGAAFADKASPAVEPPATLAPMTKVARQDQMAVFSGIAEHRYNIHNSLEKAKSVGFDRCVMAGVQETCWKLEYATRFFGEPFLRNGYVLSTYMSPVLTGDVITCHGLVSGKESVSGGTRLSLEVWLENEEKKKTALGLIAATV</sequence>
<dbReference type="SUPFAM" id="SSF54637">
    <property type="entry name" value="Thioesterase/thiol ester dehydrase-isomerase"/>
    <property type="match status" value="2"/>
</dbReference>
<name>A0A212K9X9_9DELT</name>
<evidence type="ECO:0000313" key="1">
    <source>
        <dbReference type="EMBL" id="SBW08534.1"/>
    </source>
</evidence>
<proteinExistence type="predicted"/>
<dbReference type="Gene3D" id="3.10.129.10">
    <property type="entry name" value="Hotdog Thioesterase"/>
    <property type="match status" value="2"/>
</dbReference>
<protein>
    <submittedName>
        <fullName evidence="1">Putative Dehydratase</fullName>
    </submittedName>
</protein>
<reference evidence="1" key="1">
    <citation type="submission" date="2016-04" db="EMBL/GenBank/DDBJ databases">
        <authorList>
            <person name="Evans L.H."/>
            <person name="Alamgir A."/>
            <person name="Owens N."/>
            <person name="Weber N.D."/>
            <person name="Virtaneva K."/>
            <person name="Barbian K."/>
            <person name="Babar A."/>
            <person name="Rosenke K."/>
        </authorList>
    </citation>
    <scope>NUCLEOTIDE SEQUENCE</scope>
    <source>
        <strain evidence="1">86</strain>
    </source>
</reference>
<accession>A0A212K9X9</accession>
<dbReference type="InterPro" id="IPR029069">
    <property type="entry name" value="HotDog_dom_sf"/>
</dbReference>
<dbReference type="AlphaFoldDB" id="A0A212K9X9"/>